<comment type="caution">
    <text evidence="4">The sequence shown here is derived from an EMBL/GenBank/DDBJ whole genome shotgun (WGS) entry which is preliminary data.</text>
</comment>
<keyword evidence="5" id="KW-1185">Reference proteome</keyword>
<dbReference type="InterPro" id="IPR017930">
    <property type="entry name" value="Myb_dom"/>
</dbReference>
<organism evidence="4 5">
    <name type="scientific">Aspergillus pseudodeflectus</name>
    <dbReference type="NCBI Taxonomy" id="176178"/>
    <lineage>
        <taxon>Eukaryota</taxon>
        <taxon>Fungi</taxon>
        <taxon>Dikarya</taxon>
        <taxon>Ascomycota</taxon>
        <taxon>Pezizomycotina</taxon>
        <taxon>Eurotiomycetes</taxon>
        <taxon>Eurotiomycetidae</taxon>
        <taxon>Eurotiales</taxon>
        <taxon>Aspergillaceae</taxon>
        <taxon>Aspergillus</taxon>
        <taxon>Aspergillus subgen. Nidulantes</taxon>
    </lineage>
</organism>
<evidence type="ECO:0000256" key="1">
    <source>
        <dbReference type="SAM" id="MobiDB-lite"/>
    </source>
</evidence>
<dbReference type="SUPFAM" id="SSF46689">
    <property type="entry name" value="Homeodomain-like"/>
    <property type="match status" value="2"/>
</dbReference>
<dbReference type="PANTHER" id="PTHR45614">
    <property type="entry name" value="MYB PROTEIN-RELATED"/>
    <property type="match status" value="1"/>
</dbReference>
<gene>
    <name evidence="4" type="ORF">BJX68DRAFT_228231</name>
</gene>
<accession>A0ABR4L155</accession>
<evidence type="ECO:0000259" key="3">
    <source>
        <dbReference type="PROSITE" id="PS51294"/>
    </source>
</evidence>
<dbReference type="PROSITE" id="PS51294">
    <property type="entry name" value="HTH_MYB"/>
    <property type="match status" value="3"/>
</dbReference>
<name>A0ABR4L155_9EURO</name>
<feature type="domain" description="Myb-like" evidence="2">
    <location>
        <begin position="107"/>
        <end position="158"/>
    </location>
</feature>
<dbReference type="PROSITE" id="PS50090">
    <property type="entry name" value="MYB_LIKE"/>
    <property type="match status" value="3"/>
</dbReference>
<dbReference type="EMBL" id="JBFXLR010000005">
    <property type="protein sequence ID" value="KAL2858255.1"/>
    <property type="molecule type" value="Genomic_DNA"/>
</dbReference>
<dbReference type="Gene3D" id="1.10.10.60">
    <property type="entry name" value="Homeodomain-like"/>
    <property type="match status" value="3"/>
</dbReference>
<evidence type="ECO:0000259" key="2">
    <source>
        <dbReference type="PROSITE" id="PS50090"/>
    </source>
</evidence>
<evidence type="ECO:0008006" key="6">
    <source>
        <dbReference type="Google" id="ProtNLM"/>
    </source>
</evidence>
<feature type="domain" description="HTH myb-type" evidence="3">
    <location>
        <begin position="1"/>
        <end position="59"/>
    </location>
</feature>
<dbReference type="Pfam" id="PF13921">
    <property type="entry name" value="Myb_DNA-bind_6"/>
    <property type="match status" value="1"/>
</dbReference>
<evidence type="ECO:0000313" key="5">
    <source>
        <dbReference type="Proteomes" id="UP001610444"/>
    </source>
</evidence>
<dbReference type="GeneID" id="98153990"/>
<dbReference type="InterPro" id="IPR050560">
    <property type="entry name" value="MYB_TF"/>
</dbReference>
<feature type="region of interest" description="Disordered" evidence="1">
    <location>
        <begin position="165"/>
        <end position="204"/>
    </location>
</feature>
<feature type="domain" description="Myb-like" evidence="2">
    <location>
        <begin position="7"/>
        <end position="55"/>
    </location>
</feature>
<feature type="compositionally biased region" description="Acidic residues" evidence="1">
    <location>
        <begin position="190"/>
        <end position="200"/>
    </location>
</feature>
<protein>
    <recommendedName>
        <fullName evidence="6">Homeodomain-like protein</fullName>
    </recommendedName>
</protein>
<dbReference type="InterPro" id="IPR009057">
    <property type="entry name" value="Homeodomain-like_sf"/>
</dbReference>
<dbReference type="Proteomes" id="UP001610444">
    <property type="component" value="Unassembled WGS sequence"/>
</dbReference>
<evidence type="ECO:0000313" key="4">
    <source>
        <dbReference type="EMBL" id="KAL2858255.1"/>
    </source>
</evidence>
<feature type="domain" description="HTH myb-type" evidence="3">
    <location>
        <begin position="111"/>
        <end position="162"/>
    </location>
</feature>
<dbReference type="Pfam" id="PF00249">
    <property type="entry name" value="Myb_DNA-binding"/>
    <property type="match status" value="1"/>
</dbReference>
<dbReference type="PANTHER" id="PTHR45614:SF265">
    <property type="entry name" value="MYB-LIKE DOMAIN-CONTAINING PROTEIN-RELATED"/>
    <property type="match status" value="1"/>
</dbReference>
<feature type="domain" description="HTH myb-type" evidence="3">
    <location>
        <begin position="60"/>
        <end position="110"/>
    </location>
</feature>
<dbReference type="RefSeq" id="XP_070903424.1">
    <property type="nucleotide sequence ID" value="XM_071038826.1"/>
</dbReference>
<feature type="domain" description="Myb-like" evidence="2">
    <location>
        <begin position="60"/>
        <end position="106"/>
    </location>
</feature>
<proteinExistence type="predicted"/>
<dbReference type="SMART" id="SM00717">
    <property type="entry name" value="SANT"/>
    <property type="match status" value="3"/>
</dbReference>
<dbReference type="CDD" id="cd00167">
    <property type="entry name" value="SANT"/>
    <property type="match status" value="3"/>
</dbReference>
<sequence>MPQQPRRWTEEEDKLLQREVQAQLRDGQVKDWRCIAERLPGRTNKDCRKRWHNAIAGGPKKGHWTQDEDRALVDAVKTYGETWTTVASAVSTRNAEQCAKRWNQCLDPGLNRSQWTEMEDRRLLEAYSKHGRHWKEIQVEYFPNRSQNMIRNQFTIISRRLAQSAQKGPSRIAKKSLTSLVKPGEQNGTETEDEDEDDDTGMPYSACSSDVGKNMEDEPLLLSNMSTTTHPSSIATDIDNVANITAPTGSMLPGFSSSMDYSSMEDFLPGLPDGGDLSLEGMLNTDPFPDAEEFIPVMPSPSYYNRETLDATLRFAPPSMMSSSVQDFPAGGARSASEVEIIQGTTGRITLTVYDPSHETTASLIQIAVANNTRFRVERD</sequence>
<reference evidence="4 5" key="1">
    <citation type="submission" date="2024-07" db="EMBL/GenBank/DDBJ databases">
        <title>Section-level genome sequencing and comparative genomics of Aspergillus sections Usti and Cavernicolus.</title>
        <authorList>
            <consortium name="Lawrence Berkeley National Laboratory"/>
            <person name="Nybo J.L."/>
            <person name="Vesth T.C."/>
            <person name="Theobald S."/>
            <person name="Frisvad J.C."/>
            <person name="Larsen T.O."/>
            <person name="Kjaerboelling I."/>
            <person name="Rothschild-Mancinelli K."/>
            <person name="Lyhne E.K."/>
            <person name="Kogle M.E."/>
            <person name="Barry K."/>
            <person name="Clum A."/>
            <person name="Na H."/>
            <person name="Ledsgaard L."/>
            <person name="Lin J."/>
            <person name="Lipzen A."/>
            <person name="Kuo A."/>
            <person name="Riley R."/>
            <person name="Mondo S."/>
            <person name="LaButti K."/>
            <person name="Haridas S."/>
            <person name="Pangalinan J."/>
            <person name="Salamov A.A."/>
            <person name="Simmons B.A."/>
            <person name="Magnuson J.K."/>
            <person name="Chen J."/>
            <person name="Drula E."/>
            <person name="Henrissat B."/>
            <person name="Wiebenga A."/>
            <person name="Lubbers R.J."/>
            <person name="Gomes A.C."/>
            <person name="Macurrencykelacurrency M.R."/>
            <person name="Stajich J."/>
            <person name="Grigoriev I.V."/>
            <person name="Mortensen U.H."/>
            <person name="De vries R.P."/>
            <person name="Baker S.E."/>
            <person name="Andersen M.R."/>
        </authorList>
    </citation>
    <scope>NUCLEOTIDE SEQUENCE [LARGE SCALE GENOMIC DNA]</scope>
    <source>
        <strain evidence="4 5">CBS 756.74</strain>
    </source>
</reference>
<dbReference type="InterPro" id="IPR001005">
    <property type="entry name" value="SANT/Myb"/>
</dbReference>